<name>A0A9Q4Q0R3_9EURY</name>
<dbReference type="EMBL" id="JAMQOT010000001">
    <property type="protein sequence ID" value="MDF9744601.1"/>
    <property type="molecule type" value="Genomic_DNA"/>
</dbReference>
<proteinExistence type="predicted"/>
<accession>A0A9Q4Q0R3</accession>
<protein>
    <submittedName>
        <fullName evidence="1">Uncharacterized protein</fullName>
    </submittedName>
</protein>
<dbReference type="AlphaFoldDB" id="A0A9Q4Q0R3"/>
<evidence type="ECO:0000313" key="2">
    <source>
        <dbReference type="Proteomes" id="UP001154061"/>
    </source>
</evidence>
<reference evidence="1" key="1">
    <citation type="submission" date="2022-06" db="EMBL/GenBank/DDBJ databases">
        <title>Natrinema sp. a new haloarchaeum isolate from saline soil.</title>
        <authorList>
            <person name="Strakova D."/>
            <person name="Galisteo C."/>
            <person name="Sanchez-Porro C."/>
            <person name="Ventosa A."/>
        </authorList>
    </citation>
    <scope>NUCLEOTIDE SEQUENCE</scope>
    <source>
        <strain evidence="1">S1CR25-10</strain>
    </source>
</reference>
<evidence type="ECO:0000313" key="1">
    <source>
        <dbReference type="EMBL" id="MDF9744601.1"/>
    </source>
</evidence>
<organism evidence="1 2">
    <name type="scientific">Natrinema salsiterrestre</name>
    <dbReference type="NCBI Taxonomy" id="2950540"/>
    <lineage>
        <taxon>Archaea</taxon>
        <taxon>Methanobacteriati</taxon>
        <taxon>Methanobacteriota</taxon>
        <taxon>Stenosarchaea group</taxon>
        <taxon>Halobacteria</taxon>
        <taxon>Halobacteriales</taxon>
        <taxon>Natrialbaceae</taxon>
        <taxon>Natrinema</taxon>
    </lineage>
</organism>
<sequence>MVSRRSIVRTITGAVAGSIALAGRSLAGTAQSARRKRARPARTVSAPTTLSVSANRTAIGAAGVPGRLEPYVRLLDQRLGAVSLADIDAVTGTGGIAGDRLVAGTVIATGSFDADAIRYELRERSFAAAGSRANFERFVSGDGRVAVGHRGSTIVLGYGPGTALETVDARLGVREATATSRDRRTTPAATRHLERVLDGDAITAVALGPASSDVLSTVLAAESSPFAPLVGAVDAIGAGATVREESDRTVLQYGLVGDPDRLSTDRVRAALDDADTGVDTVRTGSLERDGRTIVVNADCSTDRLVDANLNAFRIDPSTVDRRRRTD</sequence>
<keyword evidence="2" id="KW-1185">Reference proteome</keyword>
<comment type="caution">
    <text evidence="1">The sequence shown here is derived from an EMBL/GenBank/DDBJ whole genome shotgun (WGS) entry which is preliminary data.</text>
</comment>
<dbReference type="Proteomes" id="UP001154061">
    <property type="component" value="Unassembled WGS sequence"/>
</dbReference>
<gene>
    <name evidence="1" type="ORF">NDI89_03290</name>
</gene>
<dbReference type="RefSeq" id="WP_277520088.1">
    <property type="nucleotide sequence ID" value="NZ_JAMQOT010000001.1"/>
</dbReference>